<sequence>MHSTLLATCLSIKQMLQNLQSSVPLTVALVIIMLPRYSTHFACRRYLYQLPCARLPSLLKSIFSVPRGKTSWLSPR</sequence>
<accession>A0A1J8PUG2</accession>
<keyword evidence="2" id="KW-1185">Reference proteome</keyword>
<reference evidence="1 2" key="1">
    <citation type="submission" date="2016-03" db="EMBL/GenBank/DDBJ databases">
        <title>Comparative genomics of the ectomycorrhizal sister species Rhizopogon vinicolor and Rhizopogon vesiculosus (Basidiomycota: Boletales) reveals a divergence of the mating type B locus.</title>
        <authorList>
            <person name="Mujic A.B."/>
            <person name="Kuo A."/>
            <person name="Tritt A."/>
            <person name="Lipzen A."/>
            <person name="Chen C."/>
            <person name="Johnson J."/>
            <person name="Sharma A."/>
            <person name="Barry K."/>
            <person name="Grigoriev I.V."/>
            <person name="Spatafora J.W."/>
        </authorList>
    </citation>
    <scope>NUCLEOTIDE SEQUENCE [LARGE SCALE GENOMIC DNA]</scope>
    <source>
        <strain evidence="1 2">AM-OR11-056</strain>
    </source>
</reference>
<name>A0A1J8PUG2_9AGAM</name>
<dbReference type="AlphaFoldDB" id="A0A1J8PUG2"/>
<protein>
    <submittedName>
        <fullName evidence="1">Uncharacterized protein</fullName>
    </submittedName>
</protein>
<dbReference type="Proteomes" id="UP000183567">
    <property type="component" value="Unassembled WGS sequence"/>
</dbReference>
<gene>
    <name evidence="1" type="ORF">AZE42_11246</name>
</gene>
<organism evidence="1 2">
    <name type="scientific">Rhizopogon vesiculosus</name>
    <dbReference type="NCBI Taxonomy" id="180088"/>
    <lineage>
        <taxon>Eukaryota</taxon>
        <taxon>Fungi</taxon>
        <taxon>Dikarya</taxon>
        <taxon>Basidiomycota</taxon>
        <taxon>Agaricomycotina</taxon>
        <taxon>Agaricomycetes</taxon>
        <taxon>Agaricomycetidae</taxon>
        <taxon>Boletales</taxon>
        <taxon>Suillineae</taxon>
        <taxon>Rhizopogonaceae</taxon>
        <taxon>Rhizopogon</taxon>
    </lineage>
</organism>
<dbReference type="EMBL" id="LVVM01004607">
    <property type="protein sequence ID" value="OJA12533.1"/>
    <property type="molecule type" value="Genomic_DNA"/>
</dbReference>
<evidence type="ECO:0000313" key="2">
    <source>
        <dbReference type="Proteomes" id="UP000183567"/>
    </source>
</evidence>
<evidence type="ECO:0000313" key="1">
    <source>
        <dbReference type="EMBL" id="OJA12533.1"/>
    </source>
</evidence>
<comment type="caution">
    <text evidence="1">The sequence shown here is derived from an EMBL/GenBank/DDBJ whole genome shotgun (WGS) entry which is preliminary data.</text>
</comment>
<proteinExistence type="predicted"/>